<dbReference type="PANTHER" id="PTHR30055:SF234">
    <property type="entry name" value="HTH-TYPE TRANSCRIPTIONAL REGULATOR BETI"/>
    <property type="match status" value="1"/>
</dbReference>
<gene>
    <name evidence="7" type="ORF">BD833_11094</name>
</gene>
<feature type="region of interest" description="Disordered" evidence="5">
    <location>
        <begin position="1"/>
        <end position="20"/>
    </location>
</feature>
<keyword evidence="3" id="KW-0804">Transcription</keyword>
<dbReference type="RefSeq" id="WP_166534076.1">
    <property type="nucleotide sequence ID" value="NZ_VNHW01000010.1"/>
</dbReference>
<dbReference type="AlphaFoldDB" id="A0A5S5CRH7"/>
<dbReference type="PANTHER" id="PTHR30055">
    <property type="entry name" value="HTH-TYPE TRANSCRIPTIONAL REGULATOR RUTR"/>
    <property type="match status" value="1"/>
</dbReference>
<evidence type="ECO:0000256" key="1">
    <source>
        <dbReference type="ARBA" id="ARBA00023015"/>
    </source>
</evidence>
<comment type="caution">
    <text evidence="7">The sequence shown here is derived from an EMBL/GenBank/DDBJ whole genome shotgun (WGS) entry which is preliminary data.</text>
</comment>
<dbReference type="InterPro" id="IPR009057">
    <property type="entry name" value="Homeodomain-like_sf"/>
</dbReference>
<organism evidence="7 8">
    <name type="scientific">Blastococcus xanthinilyticus</name>
    <dbReference type="NCBI Taxonomy" id="1564164"/>
    <lineage>
        <taxon>Bacteria</taxon>
        <taxon>Bacillati</taxon>
        <taxon>Actinomycetota</taxon>
        <taxon>Actinomycetes</taxon>
        <taxon>Geodermatophilales</taxon>
        <taxon>Geodermatophilaceae</taxon>
        <taxon>Blastococcus</taxon>
    </lineage>
</organism>
<dbReference type="InterPro" id="IPR050109">
    <property type="entry name" value="HTH-type_TetR-like_transc_reg"/>
</dbReference>
<dbReference type="GO" id="GO:0003700">
    <property type="term" value="F:DNA-binding transcription factor activity"/>
    <property type="evidence" value="ECO:0007669"/>
    <property type="project" value="TreeGrafter"/>
</dbReference>
<evidence type="ECO:0000256" key="4">
    <source>
        <dbReference type="PROSITE-ProRule" id="PRU00335"/>
    </source>
</evidence>
<accession>A0A5S5CRH7</accession>
<name>A0A5S5CRH7_9ACTN</name>
<dbReference type="Proteomes" id="UP000322499">
    <property type="component" value="Unassembled WGS sequence"/>
</dbReference>
<evidence type="ECO:0000313" key="8">
    <source>
        <dbReference type="Proteomes" id="UP000322499"/>
    </source>
</evidence>
<evidence type="ECO:0000313" key="7">
    <source>
        <dbReference type="EMBL" id="TYP86205.1"/>
    </source>
</evidence>
<dbReference type="InterPro" id="IPR054126">
    <property type="entry name" value="CprB_TetR_C"/>
</dbReference>
<dbReference type="EMBL" id="VNHW01000010">
    <property type="protein sequence ID" value="TYP86205.1"/>
    <property type="molecule type" value="Genomic_DNA"/>
</dbReference>
<evidence type="ECO:0000256" key="5">
    <source>
        <dbReference type="SAM" id="MobiDB-lite"/>
    </source>
</evidence>
<sequence length="214" mass="22665">MSEAPVGAAAPSRRARGRGSDSAATRQLIIDVAAREFSERGYAATSLSDIVAGTGMTKGALYWHFASKESVAVAVVRQMFDTWPALLGGVLSAHDDALDALVAVTYVAGEQFAQDPVTRASKRLMSELPATAMAQLPQPYVGWQQALTKLIADGQERGQINAAVDAASVAQVIVGSFFGMQQVSQELSARRDLPGRLDGFWALVLPQLRPAPPA</sequence>
<dbReference type="PROSITE" id="PS50977">
    <property type="entry name" value="HTH_TETR_2"/>
    <property type="match status" value="1"/>
</dbReference>
<dbReference type="InterPro" id="IPR001647">
    <property type="entry name" value="HTH_TetR"/>
</dbReference>
<dbReference type="PRINTS" id="PR00455">
    <property type="entry name" value="HTHTETR"/>
</dbReference>
<dbReference type="Gene3D" id="1.10.357.10">
    <property type="entry name" value="Tetracycline Repressor, domain 2"/>
    <property type="match status" value="1"/>
</dbReference>
<dbReference type="Pfam" id="PF21935">
    <property type="entry name" value="TetR_C_45"/>
    <property type="match status" value="1"/>
</dbReference>
<keyword evidence="1" id="KW-0805">Transcription regulation</keyword>
<evidence type="ECO:0000256" key="2">
    <source>
        <dbReference type="ARBA" id="ARBA00023125"/>
    </source>
</evidence>
<evidence type="ECO:0000259" key="6">
    <source>
        <dbReference type="PROSITE" id="PS50977"/>
    </source>
</evidence>
<dbReference type="InterPro" id="IPR047923">
    <property type="entry name" value="ArpA-like"/>
</dbReference>
<evidence type="ECO:0000256" key="3">
    <source>
        <dbReference type="ARBA" id="ARBA00023163"/>
    </source>
</evidence>
<keyword evidence="2 4" id="KW-0238">DNA-binding</keyword>
<dbReference type="SUPFAM" id="SSF48498">
    <property type="entry name" value="Tetracyclin repressor-like, C-terminal domain"/>
    <property type="match status" value="1"/>
</dbReference>
<protein>
    <submittedName>
        <fullName evidence="7">TetR family transcriptional regulator</fullName>
    </submittedName>
</protein>
<feature type="domain" description="HTH tetR-type" evidence="6">
    <location>
        <begin position="23"/>
        <end position="83"/>
    </location>
</feature>
<dbReference type="SUPFAM" id="SSF46689">
    <property type="entry name" value="Homeodomain-like"/>
    <property type="match status" value="1"/>
</dbReference>
<dbReference type="Pfam" id="PF00440">
    <property type="entry name" value="TetR_N"/>
    <property type="match status" value="1"/>
</dbReference>
<feature type="DNA-binding region" description="H-T-H motif" evidence="4">
    <location>
        <begin position="46"/>
        <end position="65"/>
    </location>
</feature>
<dbReference type="GO" id="GO:0000976">
    <property type="term" value="F:transcription cis-regulatory region binding"/>
    <property type="evidence" value="ECO:0007669"/>
    <property type="project" value="TreeGrafter"/>
</dbReference>
<reference evidence="7 8" key="1">
    <citation type="submission" date="2019-07" db="EMBL/GenBank/DDBJ databases">
        <title>Genomic Encyclopedia of Archaeal and Bacterial Type Strains, Phase II (KMG-II): from individual species to whole genera.</title>
        <authorList>
            <person name="Goeker M."/>
        </authorList>
    </citation>
    <scope>NUCLEOTIDE SEQUENCE [LARGE SCALE GENOMIC DNA]</scope>
    <source>
        <strain evidence="7 8">DSM 46842</strain>
    </source>
</reference>
<dbReference type="InterPro" id="IPR036271">
    <property type="entry name" value="Tet_transcr_reg_TetR-rel_C_sf"/>
</dbReference>
<keyword evidence="8" id="KW-1185">Reference proteome</keyword>
<proteinExistence type="predicted"/>
<dbReference type="NCBIfam" id="NF041196">
    <property type="entry name" value="ScbR_bind_reg"/>
    <property type="match status" value="1"/>
</dbReference>